<protein>
    <submittedName>
        <fullName evidence="2">Uncharacterized protein</fullName>
    </submittedName>
</protein>
<dbReference type="Proteomes" id="UP000035661">
    <property type="component" value="Chromosome"/>
</dbReference>
<feature type="signal peptide" evidence="1">
    <location>
        <begin position="1"/>
        <end position="20"/>
    </location>
</feature>
<dbReference type="STRING" id="315358.SERIO_v1c04300"/>
<organism evidence="2 3">
    <name type="scientific">Spiroplasma eriocheiris</name>
    <dbReference type="NCBI Taxonomy" id="315358"/>
    <lineage>
        <taxon>Bacteria</taxon>
        <taxon>Bacillati</taxon>
        <taxon>Mycoplasmatota</taxon>
        <taxon>Mollicutes</taxon>
        <taxon>Entomoplasmatales</taxon>
        <taxon>Spiroplasmataceae</taxon>
        <taxon>Spiroplasma</taxon>
    </lineage>
</organism>
<keyword evidence="1" id="KW-0732">Signal</keyword>
<name>A0A0H3XKP4_9MOLU</name>
<evidence type="ECO:0000256" key="1">
    <source>
        <dbReference type="SAM" id="SignalP"/>
    </source>
</evidence>
<reference evidence="3" key="2">
    <citation type="submission" date="2015-06" db="EMBL/GenBank/DDBJ databases">
        <title>Complete genome sequence of Spiroplasma eriocheiris TDA-040725-5 (DSM 21848).</title>
        <authorList>
            <person name="Lo W.-S."/>
            <person name="Kuo C.-H."/>
        </authorList>
    </citation>
    <scope>NUCLEOTIDE SEQUENCE [LARGE SCALE GENOMIC DNA]</scope>
    <source>
        <strain evidence="3">TDA-040725-5</strain>
    </source>
</reference>
<evidence type="ECO:0000313" key="3">
    <source>
        <dbReference type="Proteomes" id="UP000035661"/>
    </source>
</evidence>
<feature type="chain" id="PRO_5005204263" evidence="1">
    <location>
        <begin position="21"/>
        <end position="139"/>
    </location>
</feature>
<evidence type="ECO:0000313" key="2">
    <source>
        <dbReference type="EMBL" id="AKM54009.1"/>
    </source>
</evidence>
<dbReference type="AlphaFoldDB" id="A0A0H3XKP4"/>
<accession>A0A0H3XKP4</accession>
<gene>
    <name evidence="2" type="ORF">SERIO_v1c04300</name>
</gene>
<dbReference type="EMBL" id="CP011856">
    <property type="protein sequence ID" value="AKM54009.1"/>
    <property type="molecule type" value="Genomic_DNA"/>
</dbReference>
<proteinExistence type="predicted"/>
<dbReference type="KEGG" id="seri:SERIO_v1c04300"/>
<dbReference type="RefSeq" id="WP_148553413.1">
    <property type="nucleotide sequence ID" value="NZ_CP011856.1"/>
</dbReference>
<keyword evidence="3" id="KW-1185">Reference proteome</keyword>
<reference evidence="2 3" key="1">
    <citation type="journal article" date="2015" name="Genome Biol. Evol.">
        <title>Found and Lost: The Fates of Horizontally Acquired Genes in Arthropod-Symbiotic Spiroplasma.</title>
        <authorList>
            <person name="Lo W.S."/>
            <person name="Gasparich G.E."/>
            <person name="Kuo C.H."/>
        </authorList>
    </citation>
    <scope>NUCLEOTIDE SEQUENCE [LARGE SCALE GENOMIC DNA]</scope>
    <source>
        <strain evidence="3">TDA-040725-5</strain>
    </source>
</reference>
<sequence length="139" mass="15543">MKKILSIIACSILGSSVSSLVMTNNNFNNKTTEQENYIYQINILNFKINLTKSHWTDLFNKIIHQPGSYEQFQVINADLQQLPHDSGVTSANITGCAQAMEAGLDPIMKNIGTNGILIYISIITVDKHTFYQLETATPY</sequence>
<dbReference type="PATRIC" id="fig|743698.3.peg.431"/>